<evidence type="ECO:0000256" key="1">
    <source>
        <dbReference type="PROSITE-ProRule" id="PRU00023"/>
    </source>
</evidence>
<feature type="non-terminal residue" evidence="2">
    <location>
        <position position="1"/>
    </location>
</feature>
<sequence>AWDNLASPLHLAILHGHVETVKELVASFGADVLMPIKITSDYNREPRGAIMTLVLVLALPLEKAREMAKTLLKLGASSTQADMSYHTPLHYIAQSDYNELLDVFKEHDGPAMKRAITHLVAHGNGYLCVHTFVSAFVSALLAKNQVGATKLLE</sequence>
<name>A0A4Q2FIG5_STROR</name>
<dbReference type="Gene3D" id="1.25.40.20">
    <property type="entry name" value="Ankyrin repeat-containing domain"/>
    <property type="match status" value="1"/>
</dbReference>
<dbReference type="InterPro" id="IPR002110">
    <property type="entry name" value="Ankyrin_rpt"/>
</dbReference>
<dbReference type="PROSITE" id="PS50297">
    <property type="entry name" value="ANK_REP_REGION"/>
    <property type="match status" value="1"/>
</dbReference>
<dbReference type="Pfam" id="PF00023">
    <property type="entry name" value="Ank"/>
    <property type="match status" value="1"/>
</dbReference>
<evidence type="ECO:0000313" key="3">
    <source>
        <dbReference type="Proteomes" id="UP000289485"/>
    </source>
</evidence>
<gene>
    <name evidence="2" type="ORF">DF216_10425</name>
</gene>
<proteinExistence type="predicted"/>
<dbReference type="Proteomes" id="UP000289485">
    <property type="component" value="Unassembled WGS sequence"/>
</dbReference>
<evidence type="ECO:0000313" key="2">
    <source>
        <dbReference type="EMBL" id="RXX19747.1"/>
    </source>
</evidence>
<dbReference type="SMART" id="SM00248">
    <property type="entry name" value="ANK"/>
    <property type="match status" value="2"/>
</dbReference>
<comment type="caution">
    <text evidence="2">The sequence shown here is derived from an EMBL/GenBank/DDBJ whole genome shotgun (WGS) entry which is preliminary data.</text>
</comment>
<reference evidence="2 3" key="1">
    <citation type="submission" date="2018-05" db="EMBL/GenBank/DDBJ databases">
        <title>Streptococcus from otitis media.</title>
        <authorList>
            <person name="Wayes A.M."/>
            <person name="Jakubovics N.S."/>
        </authorList>
    </citation>
    <scope>NUCLEOTIDE SEQUENCE [LARGE SCALE GENOMIC DNA]</scope>
    <source>
        <strain evidence="2 3">NU43</strain>
    </source>
</reference>
<organism evidence="2 3">
    <name type="scientific">Streptococcus oralis</name>
    <dbReference type="NCBI Taxonomy" id="1303"/>
    <lineage>
        <taxon>Bacteria</taxon>
        <taxon>Bacillati</taxon>
        <taxon>Bacillota</taxon>
        <taxon>Bacilli</taxon>
        <taxon>Lactobacillales</taxon>
        <taxon>Streptococcaceae</taxon>
        <taxon>Streptococcus</taxon>
    </lineage>
</organism>
<feature type="non-terminal residue" evidence="2">
    <location>
        <position position="153"/>
    </location>
</feature>
<dbReference type="PROSITE" id="PS50088">
    <property type="entry name" value="ANK_REPEAT"/>
    <property type="match status" value="1"/>
</dbReference>
<dbReference type="EMBL" id="QEWJ01000053">
    <property type="protein sequence ID" value="RXX19747.1"/>
    <property type="molecule type" value="Genomic_DNA"/>
</dbReference>
<keyword evidence="1" id="KW-0040">ANK repeat</keyword>
<feature type="repeat" description="ANK" evidence="1">
    <location>
        <begin position="4"/>
        <end position="32"/>
    </location>
</feature>
<dbReference type="AlphaFoldDB" id="A0A4Q2FIG5"/>
<dbReference type="SUPFAM" id="SSF48403">
    <property type="entry name" value="Ankyrin repeat"/>
    <property type="match status" value="1"/>
</dbReference>
<dbReference type="InterPro" id="IPR036770">
    <property type="entry name" value="Ankyrin_rpt-contain_sf"/>
</dbReference>
<protein>
    <submittedName>
        <fullName evidence="2">Uncharacterized protein</fullName>
    </submittedName>
</protein>
<accession>A0A4Q2FIG5</accession>